<keyword evidence="10" id="KW-1015">Disulfide bond</keyword>
<dbReference type="InterPro" id="IPR032471">
    <property type="entry name" value="AGRL2-4_GAIN_subdom_A"/>
</dbReference>
<feature type="transmembrane region" description="Helical" evidence="15">
    <location>
        <begin position="1039"/>
        <end position="1057"/>
    </location>
</feature>
<feature type="transmembrane region" description="Helical" evidence="15">
    <location>
        <begin position="1004"/>
        <end position="1027"/>
    </location>
</feature>
<dbReference type="InterPro" id="IPR046338">
    <property type="entry name" value="GAIN_dom_sf"/>
</dbReference>
<evidence type="ECO:0000256" key="10">
    <source>
        <dbReference type="ARBA" id="ARBA00023157"/>
    </source>
</evidence>
<keyword evidence="24" id="KW-1185">Reference proteome</keyword>
<dbReference type="PROSITE" id="PS50041">
    <property type="entry name" value="C_TYPE_LECTIN_2"/>
    <property type="match status" value="1"/>
</dbReference>
<evidence type="ECO:0000256" key="11">
    <source>
        <dbReference type="ARBA" id="ARBA00023170"/>
    </source>
</evidence>
<dbReference type="InterPro" id="IPR036179">
    <property type="entry name" value="Ig-like_dom_sf"/>
</dbReference>
<evidence type="ECO:0000256" key="1">
    <source>
        <dbReference type="ARBA" id="ARBA00004651"/>
    </source>
</evidence>
<feature type="signal peptide" evidence="16">
    <location>
        <begin position="1"/>
        <end position="22"/>
    </location>
</feature>
<dbReference type="CDD" id="cd15040">
    <property type="entry name" value="7tmB2_Adhesion"/>
    <property type="match status" value="1"/>
</dbReference>
<evidence type="ECO:0000313" key="23">
    <source>
        <dbReference type="EMBL" id="KAL3881311.1"/>
    </source>
</evidence>
<evidence type="ECO:0000256" key="8">
    <source>
        <dbReference type="ARBA" id="ARBA00023040"/>
    </source>
</evidence>
<accession>A0ABD3X6H7</accession>
<keyword evidence="4" id="KW-0597">Phosphoprotein</keyword>
<dbReference type="Gene3D" id="2.60.220.50">
    <property type="match status" value="1"/>
</dbReference>
<dbReference type="SUPFAM" id="SSF48726">
    <property type="entry name" value="Immunoglobulin"/>
    <property type="match status" value="2"/>
</dbReference>
<dbReference type="Gene3D" id="1.20.1070.10">
    <property type="entry name" value="Rhodopsin 7-helix transmembrane proteins"/>
    <property type="match status" value="1"/>
</dbReference>
<dbReference type="PRINTS" id="PR00249">
    <property type="entry name" value="GPCRSECRETIN"/>
</dbReference>
<feature type="transmembrane region" description="Helical" evidence="15">
    <location>
        <begin position="1109"/>
        <end position="1128"/>
    </location>
</feature>
<evidence type="ECO:0000256" key="6">
    <source>
        <dbReference type="ARBA" id="ARBA00022729"/>
    </source>
</evidence>
<reference evidence="23 24" key="1">
    <citation type="submission" date="2024-11" db="EMBL/GenBank/DDBJ databases">
        <title>Chromosome-level genome assembly of the freshwater bivalve Anodonta woodiana.</title>
        <authorList>
            <person name="Chen X."/>
        </authorList>
    </citation>
    <scope>NUCLEOTIDE SEQUENCE [LARGE SCALE GENOMIC DNA]</scope>
    <source>
        <strain evidence="23">MN2024</strain>
        <tissue evidence="23">Gills</tissue>
    </source>
</reference>
<keyword evidence="9 15" id="KW-0472">Membrane</keyword>
<evidence type="ECO:0000259" key="21">
    <source>
        <dbReference type="PROSITE" id="PS50261"/>
    </source>
</evidence>
<keyword evidence="6 16" id="KW-0732">Signal</keyword>
<dbReference type="PROSITE" id="PS00650">
    <property type="entry name" value="G_PROTEIN_RECEP_F2_2"/>
    <property type="match status" value="1"/>
</dbReference>
<dbReference type="SMART" id="SM00181">
    <property type="entry name" value="EGF"/>
    <property type="match status" value="5"/>
</dbReference>
<dbReference type="Gene3D" id="2.60.40.10">
    <property type="entry name" value="Immunoglobulins"/>
    <property type="match status" value="1"/>
</dbReference>
<dbReference type="Pfam" id="PF01825">
    <property type="entry name" value="GPS"/>
    <property type="match status" value="1"/>
</dbReference>
<dbReference type="Pfam" id="PF13927">
    <property type="entry name" value="Ig_3"/>
    <property type="match status" value="1"/>
</dbReference>
<organism evidence="23 24">
    <name type="scientific">Sinanodonta woodiana</name>
    <name type="common">Chinese pond mussel</name>
    <name type="synonym">Anodonta woodiana</name>
    <dbReference type="NCBI Taxonomy" id="1069815"/>
    <lineage>
        <taxon>Eukaryota</taxon>
        <taxon>Metazoa</taxon>
        <taxon>Spiralia</taxon>
        <taxon>Lophotrochozoa</taxon>
        <taxon>Mollusca</taxon>
        <taxon>Bivalvia</taxon>
        <taxon>Autobranchia</taxon>
        <taxon>Heteroconchia</taxon>
        <taxon>Palaeoheterodonta</taxon>
        <taxon>Unionida</taxon>
        <taxon>Unionoidea</taxon>
        <taxon>Unionidae</taxon>
        <taxon>Unioninae</taxon>
        <taxon>Sinanodonta</taxon>
    </lineage>
</organism>
<keyword evidence="11" id="KW-0675">Receptor</keyword>
<feature type="region of interest" description="Disordered" evidence="14">
    <location>
        <begin position="1254"/>
        <end position="1275"/>
    </location>
</feature>
<dbReference type="InterPro" id="IPR000203">
    <property type="entry name" value="GPS"/>
</dbReference>
<dbReference type="InterPro" id="IPR036445">
    <property type="entry name" value="GPCR_2_extracell_dom_sf"/>
</dbReference>
<dbReference type="InterPro" id="IPR017981">
    <property type="entry name" value="GPCR_2-like_7TM"/>
</dbReference>
<evidence type="ECO:0000259" key="20">
    <source>
        <dbReference type="PROSITE" id="PS50227"/>
    </source>
</evidence>
<keyword evidence="12" id="KW-0325">Glycoprotein</keyword>
<dbReference type="AlphaFoldDB" id="A0ABD3X6H7"/>
<name>A0ABD3X6H7_SINWO</name>
<feature type="transmembrane region" description="Helical" evidence="15">
    <location>
        <begin position="1077"/>
        <end position="1102"/>
    </location>
</feature>
<dbReference type="Gene3D" id="4.10.1240.10">
    <property type="entry name" value="GPCR, family 2, extracellular hormone receptor domain"/>
    <property type="match status" value="1"/>
</dbReference>
<dbReference type="PROSITE" id="PS50221">
    <property type="entry name" value="GAIN_B"/>
    <property type="match status" value="1"/>
</dbReference>
<dbReference type="PROSITE" id="PS50261">
    <property type="entry name" value="G_PROTEIN_RECEP_F2_4"/>
    <property type="match status" value="1"/>
</dbReference>
<dbReference type="InterPro" id="IPR000082">
    <property type="entry name" value="SEA_dom"/>
</dbReference>
<gene>
    <name evidence="23" type="ORF">ACJMK2_027764</name>
</gene>
<dbReference type="PANTHER" id="PTHR12011:SF347">
    <property type="entry name" value="FI21270P1-RELATED"/>
    <property type="match status" value="1"/>
</dbReference>
<comment type="subcellular location">
    <subcellularLocation>
        <location evidence="1">Cell membrane</location>
        <topology evidence="1">Multi-pass membrane protein</topology>
    </subcellularLocation>
</comment>
<dbReference type="Pfam" id="PF01390">
    <property type="entry name" value="SEA"/>
    <property type="match status" value="1"/>
</dbReference>
<dbReference type="InterPro" id="IPR036364">
    <property type="entry name" value="SEA_dom_sf"/>
</dbReference>
<keyword evidence="7 15" id="KW-1133">Transmembrane helix</keyword>
<sequence length="1275" mass="140979">MKIGIIARTLLCLVQCIPVASWCNNPGTLQLIGWNQYDGALYRSFGSTFMNYSDWEIYCQTYGGSLTTAKTYEENAFVNSIISMGPSVLFIGLKNNGVSWMWTDGSPVIYSNWSVGDVNNNPYACARIYFNWWWTPDNCGSLYAGICKCPVDPNLKCNSTSPCSSPYAYCTNGYCQCRSGYVQNRTLCTAVFGSQCETTNGCSNPYADCTNATCQCRSGYIQNGTLCAAGLGSKCDTTNGCSNPYADCTNATCQCRSGYIQNGTLCAAVFGSKCDTTNGCSNPYADCTNATCQCRSEYIQNGTVCAADLGLKCDTSNGCSNPYADCTNATCQCRLGYIKNGTVCDAVAIIQLNVSLYLLDIQYTEELQNLTSPKYTNTSKDIILKIKNILANINWFNNSNTLRFNKSDNEIAIVELNIQTWGLPTDNIQNIMCTLKKICNQANQDGTWNLYLYNLDGVILEPSQKMFINGTVGFLTCTCMGDGLVWYYAKNNVESKIKTTSNSRIKRRDQAINSTTTSNLTFQPVLESDIGWYECHCTTYVNDVKIAGIWMAVHVPAQVNVSPFTQTVKNGSNVSISCTLINNANNVSFQWFKDGMPVSNDSSNLVYHLNGSISILEITNIAHPANYSCRGTTYRDSGNNATTTFYVLNENKPYCETEIDTIGNITWEFTNSGSVNRKPCQSGFTGEVKRYCQSNGSWDDPVYSQCVNEKLINLNTQIDQLFDGFQVTNVATVLTDLKTATNPTAAVLVEAELNVVVSMLDKLVSIKSSTGGNVSTFMDLLHIASNIIDTGTANTWTALITNGNKGAETVMQTVETFVFSDLNKTRMNNSSQTIHTDNINIEIGFNSSIEFQPTGNGSFLNNKTFTTSLSLNTGNMSAYAAVFFRNVSNILQKRTVSDRNNVITTDSLDIGPDVMSLQLHPRPEQLTHPLKLMFEAFDTQYHMPLCSYWELNATGTGEGAWSSNNCHLVSRNSSGFVCECNHLTNFAILMTTQEFPENGHSVQLSIISAVGCAVSIACLLLTIFRHLQVWRYVKSRKTCIILNICVALIFSYGLFLAGVNRTENKAVCTIIAALLHYFYLTVFFLMLVEGIEIAVSVLFVFFNKSGLKFLLPLAWLIPAGIVGVSLGISRLQGYGNNQNCWLTVRYGLIWAFVGPAALIILFNAVVIVVVIKKMFNTSAFMSKEQKDKAKTSLRSLGVLLPVTGVTWILGIFSVNEDLYVFQYLFTIFNSLQGLFIFIFHCLLNNKIRTAMREKQRRKQSLETSTTNTRTDLNDE</sequence>
<feature type="non-terminal residue" evidence="23">
    <location>
        <position position="1275"/>
    </location>
</feature>
<dbReference type="Pfam" id="PF00059">
    <property type="entry name" value="Lectin_C"/>
    <property type="match status" value="1"/>
</dbReference>
<dbReference type="PANTHER" id="PTHR12011">
    <property type="entry name" value="ADHESION G-PROTEIN COUPLED RECEPTOR"/>
    <property type="match status" value="1"/>
</dbReference>
<dbReference type="FunFam" id="1.20.1070.10:FF:000058">
    <property type="entry name" value="Adhesion G protein-coupled receptor F5"/>
    <property type="match status" value="1"/>
</dbReference>
<dbReference type="InterPro" id="IPR013783">
    <property type="entry name" value="Ig-like_fold"/>
</dbReference>
<evidence type="ECO:0000256" key="15">
    <source>
        <dbReference type="SAM" id="Phobius"/>
    </source>
</evidence>
<feature type="transmembrane region" description="Helical" evidence="15">
    <location>
        <begin position="1148"/>
        <end position="1171"/>
    </location>
</feature>
<evidence type="ECO:0000259" key="19">
    <source>
        <dbReference type="PROSITE" id="PS50221"/>
    </source>
</evidence>
<dbReference type="SUPFAM" id="SSF56436">
    <property type="entry name" value="C-type lectin-like"/>
    <property type="match status" value="1"/>
</dbReference>
<dbReference type="InterPro" id="IPR007110">
    <property type="entry name" value="Ig-like_dom"/>
</dbReference>
<evidence type="ECO:0000256" key="5">
    <source>
        <dbReference type="ARBA" id="ARBA00022692"/>
    </source>
</evidence>
<evidence type="ECO:0000259" key="22">
    <source>
        <dbReference type="PROSITE" id="PS50835"/>
    </source>
</evidence>
<dbReference type="InterPro" id="IPR016187">
    <property type="entry name" value="CTDL_fold"/>
</dbReference>
<dbReference type="Pfam" id="PF00002">
    <property type="entry name" value="7tm_2"/>
    <property type="match status" value="1"/>
</dbReference>
<keyword evidence="8" id="KW-0297">G-protein coupled receptor</keyword>
<evidence type="ECO:0000259" key="17">
    <source>
        <dbReference type="PROSITE" id="PS50024"/>
    </source>
</evidence>
<feature type="transmembrane region" description="Helical" evidence="15">
    <location>
        <begin position="1192"/>
        <end position="1214"/>
    </location>
</feature>
<dbReference type="SMART" id="SM00409">
    <property type="entry name" value="IG"/>
    <property type="match status" value="2"/>
</dbReference>
<feature type="domain" description="GAIN-B" evidence="19">
    <location>
        <begin position="830"/>
        <end position="996"/>
    </location>
</feature>
<dbReference type="InterPro" id="IPR001304">
    <property type="entry name" value="C-type_lectin-like"/>
</dbReference>
<dbReference type="SMART" id="SM00303">
    <property type="entry name" value="GPS"/>
    <property type="match status" value="1"/>
</dbReference>
<keyword evidence="3" id="KW-1003">Cell membrane</keyword>
<dbReference type="SUPFAM" id="SSF82671">
    <property type="entry name" value="SEA domain"/>
    <property type="match status" value="1"/>
</dbReference>
<evidence type="ECO:0000256" key="9">
    <source>
        <dbReference type="ARBA" id="ARBA00023136"/>
    </source>
</evidence>
<evidence type="ECO:0000256" key="7">
    <source>
        <dbReference type="ARBA" id="ARBA00022989"/>
    </source>
</evidence>
<dbReference type="InterPro" id="IPR017983">
    <property type="entry name" value="GPCR_2_secretin-like_CS"/>
</dbReference>
<keyword evidence="13" id="KW-0807">Transducer</keyword>
<dbReference type="SMART" id="SM00008">
    <property type="entry name" value="HormR"/>
    <property type="match status" value="1"/>
</dbReference>
<dbReference type="EMBL" id="JBJQND010000003">
    <property type="protein sequence ID" value="KAL3881311.1"/>
    <property type="molecule type" value="Genomic_DNA"/>
</dbReference>
<evidence type="ECO:0000256" key="2">
    <source>
        <dbReference type="ARBA" id="ARBA00007343"/>
    </source>
</evidence>
<feature type="domain" description="C-type lectin" evidence="18">
    <location>
        <begin position="37"/>
        <end position="148"/>
    </location>
</feature>
<keyword evidence="5 15" id="KW-0812">Transmembrane</keyword>
<dbReference type="SUPFAM" id="SSF81321">
    <property type="entry name" value="Family A G protein-coupled receptor-like"/>
    <property type="match status" value="1"/>
</dbReference>
<dbReference type="InterPro" id="IPR001879">
    <property type="entry name" value="GPCR_2_extracellular_dom"/>
</dbReference>
<dbReference type="InterPro" id="IPR000832">
    <property type="entry name" value="GPCR_2_secretin-like"/>
</dbReference>
<evidence type="ECO:0000256" key="14">
    <source>
        <dbReference type="SAM" id="MobiDB-lite"/>
    </source>
</evidence>
<evidence type="ECO:0000256" key="13">
    <source>
        <dbReference type="ARBA" id="ARBA00023224"/>
    </source>
</evidence>
<dbReference type="PROSITE" id="PS50024">
    <property type="entry name" value="SEA"/>
    <property type="match status" value="1"/>
</dbReference>
<evidence type="ECO:0000256" key="3">
    <source>
        <dbReference type="ARBA" id="ARBA00022475"/>
    </source>
</evidence>
<dbReference type="SMART" id="SM00034">
    <property type="entry name" value="CLECT"/>
    <property type="match status" value="1"/>
</dbReference>
<comment type="caution">
    <text evidence="23">The sequence shown here is derived from an EMBL/GenBank/DDBJ whole genome shotgun (WGS) entry which is preliminary data.</text>
</comment>
<dbReference type="PROSITE" id="PS50227">
    <property type="entry name" value="G_PROTEIN_RECEP_F2_3"/>
    <property type="match status" value="1"/>
</dbReference>
<feature type="transmembrane region" description="Helical" evidence="15">
    <location>
        <begin position="1220"/>
        <end position="1243"/>
    </location>
</feature>
<evidence type="ECO:0000256" key="12">
    <source>
        <dbReference type="ARBA" id="ARBA00023180"/>
    </source>
</evidence>
<dbReference type="GO" id="GO:0005886">
    <property type="term" value="C:plasma membrane"/>
    <property type="evidence" value="ECO:0007669"/>
    <property type="project" value="UniProtKB-SubCell"/>
</dbReference>
<dbReference type="Pfam" id="PF16489">
    <property type="entry name" value="GAIN"/>
    <property type="match status" value="1"/>
</dbReference>
<dbReference type="InterPro" id="IPR057244">
    <property type="entry name" value="GAIN_B"/>
</dbReference>
<dbReference type="InterPro" id="IPR003599">
    <property type="entry name" value="Ig_sub"/>
</dbReference>
<feature type="domain" description="Ig-like" evidence="22">
    <location>
        <begin position="556"/>
        <end position="646"/>
    </location>
</feature>
<dbReference type="PROSITE" id="PS50835">
    <property type="entry name" value="IG_LIKE"/>
    <property type="match status" value="1"/>
</dbReference>
<comment type="similarity">
    <text evidence="2">Belongs to the G-protein coupled receptor 2 family. Adhesion G-protein coupled receptor (ADGR) subfamily.</text>
</comment>
<feature type="domain" description="G-protein coupled receptors family 2 profile 1" evidence="20">
    <location>
        <begin position="628"/>
        <end position="710"/>
    </location>
</feature>
<evidence type="ECO:0000259" key="18">
    <source>
        <dbReference type="PROSITE" id="PS50041"/>
    </source>
</evidence>
<evidence type="ECO:0000256" key="16">
    <source>
        <dbReference type="SAM" id="SignalP"/>
    </source>
</evidence>
<dbReference type="CDD" id="cd00037">
    <property type="entry name" value="CLECT"/>
    <property type="match status" value="1"/>
</dbReference>
<dbReference type="InterPro" id="IPR016186">
    <property type="entry name" value="C-type_lectin-like/link_sf"/>
</dbReference>
<dbReference type="Gene3D" id="3.10.100.10">
    <property type="entry name" value="Mannose-Binding Protein A, subunit A"/>
    <property type="match status" value="1"/>
</dbReference>
<evidence type="ECO:0000313" key="24">
    <source>
        <dbReference type="Proteomes" id="UP001634394"/>
    </source>
</evidence>
<dbReference type="GO" id="GO:0004930">
    <property type="term" value="F:G protein-coupled receptor activity"/>
    <property type="evidence" value="ECO:0007669"/>
    <property type="project" value="UniProtKB-KW"/>
</dbReference>
<feature type="domain" description="G-protein coupled receptors family 2 profile 2" evidence="21">
    <location>
        <begin position="1004"/>
        <end position="1244"/>
    </location>
</feature>
<feature type="chain" id="PRO_5044784188" evidence="16">
    <location>
        <begin position="23"/>
        <end position="1275"/>
    </location>
</feature>
<evidence type="ECO:0000256" key="4">
    <source>
        <dbReference type="ARBA" id="ARBA00022553"/>
    </source>
</evidence>
<feature type="domain" description="SEA" evidence="17">
    <location>
        <begin position="348"/>
        <end position="465"/>
    </location>
</feature>
<dbReference type="InterPro" id="IPR000742">
    <property type="entry name" value="EGF"/>
</dbReference>
<proteinExistence type="inferred from homology"/>
<feature type="compositionally biased region" description="Polar residues" evidence="14">
    <location>
        <begin position="1261"/>
        <end position="1275"/>
    </location>
</feature>
<dbReference type="Proteomes" id="UP001634394">
    <property type="component" value="Unassembled WGS sequence"/>
</dbReference>
<protein>
    <submittedName>
        <fullName evidence="23">Uncharacterized protein</fullName>
    </submittedName>
</protein>
<dbReference type="SUPFAM" id="SSF111418">
    <property type="entry name" value="Hormone receptor domain"/>
    <property type="match status" value="1"/>
</dbReference>